<comment type="caution">
    <text evidence="1">The sequence shown here is derived from an EMBL/GenBank/DDBJ whole genome shotgun (WGS) entry which is preliminary data.</text>
</comment>
<dbReference type="AlphaFoldDB" id="A0A563DA62"/>
<dbReference type="RefSeq" id="WP_146293176.1">
    <property type="nucleotide sequence ID" value="NZ_SELH01000025.1"/>
</dbReference>
<evidence type="ECO:0000313" key="2">
    <source>
        <dbReference type="Proteomes" id="UP000319499"/>
    </source>
</evidence>
<protein>
    <submittedName>
        <fullName evidence="1">Uncharacterized protein</fullName>
    </submittedName>
</protein>
<accession>A0A563DA62</accession>
<proteinExistence type="predicted"/>
<dbReference type="EMBL" id="SELH01000025">
    <property type="protein sequence ID" value="TWP26674.1"/>
    <property type="molecule type" value="Genomic_DNA"/>
</dbReference>
<gene>
    <name evidence="1" type="ORF">ETU09_08910</name>
</gene>
<keyword evidence="2" id="KW-1185">Reference proteome</keyword>
<organism evidence="1 2">
    <name type="scientific">Apibacter muscae</name>
    <dbReference type="NCBI Taxonomy" id="2509004"/>
    <lineage>
        <taxon>Bacteria</taxon>
        <taxon>Pseudomonadati</taxon>
        <taxon>Bacteroidota</taxon>
        <taxon>Flavobacteriia</taxon>
        <taxon>Flavobacteriales</taxon>
        <taxon>Weeksellaceae</taxon>
        <taxon>Apibacter</taxon>
    </lineage>
</organism>
<name>A0A563DA62_9FLAO</name>
<evidence type="ECO:0000313" key="1">
    <source>
        <dbReference type="EMBL" id="TWP26674.1"/>
    </source>
</evidence>
<dbReference type="Proteomes" id="UP000319499">
    <property type="component" value="Unassembled WGS sequence"/>
</dbReference>
<sequence>MKPLILASFYLFSCLIFAQKDSLNKADLDLITQFKTRLFIEIVSSQEFQNKVQCKIVTIPSFALEIKKKYEYLEPRKDKDTLTLGRLRDILPSNYWVFLVESDLEYIFKGEEIIEHYIKEYPVYSSNKISENMEGRKNPFTSAIGFFSTTVIMNTI</sequence>
<reference evidence="1 2" key="1">
    <citation type="submission" date="2019-02" db="EMBL/GenBank/DDBJ databases">
        <title>Apibacter muscae sp. nov.: a novel member of the house fly microbiota.</title>
        <authorList>
            <person name="Park R."/>
        </authorList>
    </citation>
    <scope>NUCLEOTIDE SEQUENCE [LARGE SCALE GENOMIC DNA]</scope>
    <source>
        <strain evidence="1 2">AL1</strain>
    </source>
</reference>